<name>A0A4V6IDN3_9FLAO</name>
<evidence type="ECO:0000313" key="3">
    <source>
        <dbReference type="Proteomes" id="UP000290013"/>
    </source>
</evidence>
<organism evidence="2 3">
    <name type="scientific">Chryseobacterium taihuense</name>
    <dbReference type="NCBI Taxonomy" id="1141221"/>
    <lineage>
        <taxon>Bacteria</taxon>
        <taxon>Pseudomonadati</taxon>
        <taxon>Bacteroidota</taxon>
        <taxon>Flavobacteriia</taxon>
        <taxon>Flavobacteriales</taxon>
        <taxon>Weeksellaceae</taxon>
        <taxon>Chryseobacterium group</taxon>
        <taxon>Chryseobacterium</taxon>
    </lineage>
</organism>
<dbReference type="AlphaFoldDB" id="A0A4V6IDN3"/>
<evidence type="ECO:0000313" key="2">
    <source>
        <dbReference type="EMBL" id="VFB04144.1"/>
    </source>
</evidence>
<dbReference type="RefSeq" id="WP_232520476.1">
    <property type="nucleotide sequence ID" value="NZ_LR215974.1"/>
</dbReference>
<reference evidence="2 3" key="1">
    <citation type="submission" date="2019-02" db="EMBL/GenBank/DDBJ databases">
        <authorList>
            <consortium name="Pathogen Informatics"/>
        </authorList>
    </citation>
    <scope>NUCLEOTIDE SEQUENCE [LARGE SCALE GENOMIC DNA]</scope>
    <source>
        <strain evidence="2 3">3012STDY6944375</strain>
    </source>
</reference>
<evidence type="ECO:0000256" key="1">
    <source>
        <dbReference type="SAM" id="Phobius"/>
    </source>
</evidence>
<keyword evidence="1" id="KW-0472">Membrane</keyword>
<proteinExistence type="predicted"/>
<dbReference type="Proteomes" id="UP000290013">
    <property type="component" value="Chromosome"/>
</dbReference>
<keyword evidence="1" id="KW-1133">Transmembrane helix</keyword>
<dbReference type="EMBL" id="LR215974">
    <property type="protein sequence ID" value="VFB04144.1"/>
    <property type="molecule type" value="Genomic_DNA"/>
</dbReference>
<protein>
    <submittedName>
        <fullName evidence="2">Uncharacterized protein</fullName>
    </submittedName>
</protein>
<dbReference type="KEGG" id="ctai:NCTC12078_02167"/>
<sequence length="204" mass="23136">MKDFNLDNLERKNIYKVPENIFDDIQEKVLSGVKDFDLDKLERKNIYKVQQDLFSTVQNNVLNEISGKKKTPIFRLNWGYAAAASLALIFGSAFIFNNDKTNAVETENSVTKSDAQINESQIAYQTLKDDLTSIENSNQKAISQRDANVSVVRSEVIQNTKKASLPKKVSAETRMNEYLDSFTSSEIAELANNSNQDVYLDLYN</sequence>
<gene>
    <name evidence="2" type="ORF">NCTC12078_02167</name>
</gene>
<accession>A0A4V6IDN3</accession>
<feature type="transmembrane region" description="Helical" evidence="1">
    <location>
        <begin position="78"/>
        <end position="96"/>
    </location>
</feature>
<keyword evidence="1" id="KW-0812">Transmembrane</keyword>